<comment type="caution">
    <text evidence="1">The sequence shown here is derived from an EMBL/GenBank/DDBJ whole genome shotgun (WGS) entry which is preliminary data.</text>
</comment>
<dbReference type="AlphaFoldDB" id="A0A8J1U4N2"/>
<dbReference type="GO" id="GO:0060170">
    <property type="term" value="C:ciliary membrane"/>
    <property type="evidence" value="ECO:0007669"/>
    <property type="project" value="TreeGrafter"/>
</dbReference>
<protein>
    <submittedName>
        <fullName evidence="1">Uncharacterized protein</fullName>
    </submittedName>
</protein>
<evidence type="ECO:0000313" key="1">
    <source>
        <dbReference type="EMBL" id="CAH1794553.1"/>
    </source>
</evidence>
<dbReference type="InterPro" id="IPR037663">
    <property type="entry name" value="Mosmo"/>
</dbReference>
<dbReference type="OrthoDB" id="8768722at2759"/>
<dbReference type="GO" id="GO:0045879">
    <property type="term" value="P:negative regulation of smoothened signaling pathway"/>
    <property type="evidence" value="ECO:0007669"/>
    <property type="project" value="TreeGrafter"/>
</dbReference>
<dbReference type="PANTHER" id="PTHR31186:SF1">
    <property type="entry name" value="MODULATOR OF SMOOTHENED PROTEIN"/>
    <property type="match status" value="1"/>
</dbReference>
<dbReference type="Proteomes" id="UP000749559">
    <property type="component" value="Unassembled WGS sequence"/>
</dbReference>
<name>A0A8J1U4N2_OWEFU</name>
<reference evidence="1" key="1">
    <citation type="submission" date="2022-03" db="EMBL/GenBank/DDBJ databases">
        <authorList>
            <person name="Martin C."/>
        </authorList>
    </citation>
    <scope>NUCLEOTIDE SEQUENCE</scope>
</reference>
<accession>A0A8J1U4N2</accession>
<dbReference type="EMBL" id="CAIIXF020000009">
    <property type="protein sequence ID" value="CAH1794553.1"/>
    <property type="molecule type" value="Genomic_DNA"/>
</dbReference>
<sequence>MDKFILVSSGLFFMADVFAITSLLLPDWIHTGEAGHMRLGLTRYCAIIGKRPEICISGQVTPVWTITFVIIIAAILCLTSTCFLTLVAAWERHVIKYARFMAFGAVVLLCLAALVFPIGFSTDEIGGRPYHLPTPVQPGSNKKTPLLGVMEGVDVMNSADVMDSADVIDSDDVMDSADVMYCKLHLHKSAVQGHTCDNVSQK</sequence>
<dbReference type="Pfam" id="PF18800">
    <property type="entry name" value="Atthog"/>
    <property type="match status" value="1"/>
</dbReference>
<keyword evidence="2" id="KW-1185">Reference proteome</keyword>
<gene>
    <name evidence="1" type="ORF">OFUS_LOCUS19229</name>
</gene>
<organism evidence="1 2">
    <name type="scientific">Owenia fusiformis</name>
    <name type="common">Polychaete worm</name>
    <dbReference type="NCBI Taxonomy" id="6347"/>
    <lineage>
        <taxon>Eukaryota</taxon>
        <taxon>Metazoa</taxon>
        <taxon>Spiralia</taxon>
        <taxon>Lophotrochozoa</taxon>
        <taxon>Annelida</taxon>
        <taxon>Polychaeta</taxon>
        <taxon>Sedentaria</taxon>
        <taxon>Canalipalpata</taxon>
        <taxon>Sabellida</taxon>
        <taxon>Oweniida</taxon>
        <taxon>Oweniidae</taxon>
        <taxon>Owenia</taxon>
    </lineage>
</organism>
<evidence type="ECO:0000313" key="2">
    <source>
        <dbReference type="Proteomes" id="UP000749559"/>
    </source>
</evidence>
<dbReference type="PANTHER" id="PTHR31186">
    <property type="entry name" value="MODULATOR OF SMOOTHENED PROTEIN"/>
    <property type="match status" value="1"/>
</dbReference>
<proteinExistence type="predicted"/>
<dbReference type="GO" id="GO:0005794">
    <property type="term" value="C:Golgi apparatus"/>
    <property type="evidence" value="ECO:0007669"/>
    <property type="project" value="TreeGrafter"/>
</dbReference>